<gene>
    <name evidence="2" type="ORF">A2U01_0027126</name>
</gene>
<feature type="region of interest" description="Disordered" evidence="1">
    <location>
        <begin position="1"/>
        <end position="20"/>
    </location>
</feature>
<evidence type="ECO:0000313" key="2">
    <source>
        <dbReference type="EMBL" id="MCI06071.1"/>
    </source>
</evidence>
<name>A0A392P1Y5_9FABA</name>
<evidence type="ECO:0000256" key="1">
    <source>
        <dbReference type="SAM" id="MobiDB-lite"/>
    </source>
</evidence>
<dbReference type="Proteomes" id="UP000265520">
    <property type="component" value="Unassembled WGS sequence"/>
</dbReference>
<accession>A0A392P1Y5</accession>
<keyword evidence="3" id="KW-1185">Reference proteome</keyword>
<evidence type="ECO:0000313" key="3">
    <source>
        <dbReference type="Proteomes" id="UP000265520"/>
    </source>
</evidence>
<sequence>MVNSHEQIIEANRQGREDRTRVTLSPDVIMHVLRLQRRQTLAYVERRHDRADIVSDDEDEEVYLLGLLDGDISSEEDSSGNSRDCNIS</sequence>
<dbReference type="EMBL" id="LXQA010060610">
    <property type="protein sequence ID" value="MCI06071.1"/>
    <property type="molecule type" value="Genomic_DNA"/>
</dbReference>
<comment type="caution">
    <text evidence="2">The sequence shown here is derived from an EMBL/GenBank/DDBJ whole genome shotgun (WGS) entry which is preliminary data.</text>
</comment>
<proteinExistence type="predicted"/>
<protein>
    <submittedName>
        <fullName evidence="2">DDB1-and CUL4-associated factor 8-like</fullName>
    </submittedName>
</protein>
<organism evidence="2 3">
    <name type="scientific">Trifolium medium</name>
    <dbReference type="NCBI Taxonomy" id="97028"/>
    <lineage>
        <taxon>Eukaryota</taxon>
        <taxon>Viridiplantae</taxon>
        <taxon>Streptophyta</taxon>
        <taxon>Embryophyta</taxon>
        <taxon>Tracheophyta</taxon>
        <taxon>Spermatophyta</taxon>
        <taxon>Magnoliopsida</taxon>
        <taxon>eudicotyledons</taxon>
        <taxon>Gunneridae</taxon>
        <taxon>Pentapetalae</taxon>
        <taxon>rosids</taxon>
        <taxon>fabids</taxon>
        <taxon>Fabales</taxon>
        <taxon>Fabaceae</taxon>
        <taxon>Papilionoideae</taxon>
        <taxon>50 kb inversion clade</taxon>
        <taxon>NPAAA clade</taxon>
        <taxon>Hologalegina</taxon>
        <taxon>IRL clade</taxon>
        <taxon>Trifolieae</taxon>
        <taxon>Trifolium</taxon>
    </lineage>
</organism>
<dbReference type="AlphaFoldDB" id="A0A392P1Y5"/>
<reference evidence="2 3" key="1">
    <citation type="journal article" date="2018" name="Front. Plant Sci.">
        <title>Red Clover (Trifolium pratense) and Zigzag Clover (T. medium) - A Picture of Genomic Similarities and Differences.</title>
        <authorList>
            <person name="Dluhosova J."/>
            <person name="Istvanek J."/>
            <person name="Nedelnik J."/>
            <person name="Repkova J."/>
        </authorList>
    </citation>
    <scope>NUCLEOTIDE SEQUENCE [LARGE SCALE GENOMIC DNA]</scope>
    <source>
        <strain evidence="3">cv. 10/8</strain>
        <tissue evidence="2">Leaf</tissue>
    </source>
</reference>